<feature type="region of interest" description="Disordered" evidence="1">
    <location>
        <begin position="49"/>
        <end position="96"/>
    </location>
</feature>
<dbReference type="EMBL" id="CAKOGL010000025">
    <property type="protein sequence ID" value="CAH2103056.1"/>
    <property type="molecule type" value="Genomic_DNA"/>
</dbReference>
<keyword evidence="3" id="KW-1185">Reference proteome</keyword>
<reference evidence="2" key="1">
    <citation type="submission" date="2022-03" db="EMBL/GenBank/DDBJ databases">
        <authorList>
            <person name="Tunstrom K."/>
        </authorList>
    </citation>
    <scope>NUCLEOTIDE SEQUENCE</scope>
</reference>
<dbReference type="AlphaFoldDB" id="A0AAU9UYS1"/>
<evidence type="ECO:0000256" key="1">
    <source>
        <dbReference type="SAM" id="MobiDB-lite"/>
    </source>
</evidence>
<name>A0AAU9UYS1_EUPED</name>
<comment type="caution">
    <text evidence="2">The sequence shown here is derived from an EMBL/GenBank/DDBJ whole genome shotgun (WGS) entry which is preliminary data.</text>
</comment>
<sequence length="96" mass="9933">MSSSRAHFRAYVKTCLSELRRFKVHTGPGSVKHPKFTSISMSNPIQAGGVSVSGEIAPSTRSKSCNPECDGLSCGSSDDGEGKSHPGSSSTTISSA</sequence>
<evidence type="ECO:0000313" key="3">
    <source>
        <dbReference type="Proteomes" id="UP001153954"/>
    </source>
</evidence>
<evidence type="ECO:0000313" key="2">
    <source>
        <dbReference type="EMBL" id="CAH2103056.1"/>
    </source>
</evidence>
<protein>
    <submittedName>
        <fullName evidence="2">Uncharacterized protein</fullName>
    </submittedName>
</protein>
<organism evidence="2 3">
    <name type="scientific">Euphydryas editha</name>
    <name type="common">Edith's checkerspot</name>
    <dbReference type="NCBI Taxonomy" id="104508"/>
    <lineage>
        <taxon>Eukaryota</taxon>
        <taxon>Metazoa</taxon>
        <taxon>Ecdysozoa</taxon>
        <taxon>Arthropoda</taxon>
        <taxon>Hexapoda</taxon>
        <taxon>Insecta</taxon>
        <taxon>Pterygota</taxon>
        <taxon>Neoptera</taxon>
        <taxon>Endopterygota</taxon>
        <taxon>Lepidoptera</taxon>
        <taxon>Glossata</taxon>
        <taxon>Ditrysia</taxon>
        <taxon>Papilionoidea</taxon>
        <taxon>Nymphalidae</taxon>
        <taxon>Nymphalinae</taxon>
        <taxon>Euphydryas</taxon>
    </lineage>
</organism>
<accession>A0AAU9UYS1</accession>
<proteinExistence type="predicted"/>
<dbReference type="Proteomes" id="UP001153954">
    <property type="component" value="Unassembled WGS sequence"/>
</dbReference>
<gene>
    <name evidence="2" type="ORF">EEDITHA_LOCUS17610</name>
</gene>